<organism evidence="2">
    <name type="scientific">hydrothermal vent metagenome</name>
    <dbReference type="NCBI Taxonomy" id="652676"/>
    <lineage>
        <taxon>unclassified sequences</taxon>
        <taxon>metagenomes</taxon>
        <taxon>ecological metagenomes</taxon>
    </lineage>
</organism>
<dbReference type="InterPro" id="IPR002586">
    <property type="entry name" value="CobQ/CobB/MinD/ParA_Nub-bd_dom"/>
</dbReference>
<reference evidence="2" key="1">
    <citation type="submission" date="2018-06" db="EMBL/GenBank/DDBJ databases">
        <authorList>
            <person name="Zhirakovskaya E."/>
        </authorList>
    </citation>
    <scope>NUCLEOTIDE SEQUENCE</scope>
</reference>
<proteinExistence type="predicted"/>
<accession>A0A3B0YF89</accession>
<evidence type="ECO:0000313" key="2">
    <source>
        <dbReference type="EMBL" id="VAW79565.1"/>
    </source>
</evidence>
<evidence type="ECO:0000259" key="1">
    <source>
        <dbReference type="Pfam" id="PF01656"/>
    </source>
</evidence>
<gene>
    <name evidence="2" type="ORF">MNBD_GAMMA13-1996</name>
</gene>
<feature type="non-terminal residue" evidence="2">
    <location>
        <position position="144"/>
    </location>
</feature>
<dbReference type="Gene3D" id="3.40.50.300">
    <property type="entry name" value="P-loop containing nucleotide triphosphate hydrolases"/>
    <property type="match status" value="1"/>
</dbReference>
<dbReference type="SUPFAM" id="SSF52540">
    <property type="entry name" value="P-loop containing nucleoside triphosphate hydrolases"/>
    <property type="match status" value="1"/>
</dbReference>
<dbReference type="InterPro" id="IPR027417">
    <property type="entry name" value="P-loop_NTPase"/>
</dbReference>
<sequence length="144" mass="15826">MNTKGGCGKTTVATNLASYCASQGYGAALFDYDRQASSLRWLKERKPNRPPVHGVAAFQQPRNGTTRAWQMKVPDKTRYIISDTPAGYALVDIEDRVAEADVILIPVLPSSIDIHSTADFIRDLLLVGKARAHNTRLAIVTNRT</sequence>
<protein>
    <recommendedName>
        <fullName evidence="1">CobQ/CobB/MinD/ParA nucleotide binding domain-containing protein</fullName>
    </recommendedName>
</protein>
<dbReference type="AlphaFoldDB" id="A0A3B0YF89"/>
<dbReference type="PANTHER" id="PTHR13696:SF96">
    <property type="entry name" value="COBQ_COBB_MIND_PARA NUCLEOTIDE BINDING DOMAIN-CONTAINING PROTEIN"/>
    <property type="match status" value="1"/>
</dbReference>
<feature type="domain" description="CobQ/CobB/MinD/ParA nucleotide binding" evidence="1">
    <location>
        <begin position="2"/>
        <end position="125"/>
    </location>
</feature>
<dbReference type="Pfam" id="PF01656">
    <property type="entry name" value="CbiA"/>
    <property type="match status" value="1"/>
</dbReference>
<dbReference type="PANTHER" id="PTHR13696">
    <property type="entry name" value="P-LOOP CONTAINING NUCLEOSIDE TRIPHOSPHATE HYDROLASE"/>
    <property type="match status" value="1"/>
</dbReference>
<name>A0A3B0YF89_9ZZZZ</name>
<dbReference type="CDD" id="cd02042">
    <property type="entry name" value="ParAB_family"/>
    <property type="match status" value="1"/>
</dbReference>
<dbReference type="InterPro" id="IPR050678">
    <property type="entry name" value="DNA_Partitioning_ATPase"/>
</dbReference>
<dbReference type="EMBL" id="UOFK01000197">
    <property type="protein sequence ID" value="VAW79565.1"/>
    <property type="molecule type" value="Genomic_DNA"/>
</dbReference>